<reference evidence="2" key="1">
    <citation type="submission" date="2015-10" db="EMBL/GenBank/DDBJ databases">
        <authorList>
            <person name="Luecker S."/>
            <person name="Luecker S."/>
        </authorList>
    </citation>
    <scope>NUCLEOTIDE SEQUENCE [LARGE SCALE GENOMIC DNA]</scope>
</reference>
<dbReference type="Proteomes" id="UP000198736">
    <property type="component" value="Unassembled WGS sequence"/>
</dbReference>
<name>A0A0S4L450_9BACT</name>
<sequence>MATSHDAIRRGLRVGGCERARDIFGSLVVPVLGVQRAGQRSDADGVDRIVSSSKFQVLSLSQHATCNLKLL</sequence>
<evidence type="ECO:0000313" key="1">
    <source>
        <dbReference type="EMBL" id="CUS31456.1"/>
    </source>
</evidence>
<dbReference type="AlphaFoldDB" id="A0A0S4L450"/>
<proteinExistence type="predicted"/>
<evidence type="ECO:0000313" key="2">
    <source>
        <dbReference type="Proteomes" id="UP000198736"/>
    </source>
</evidence>
<keyword evidence="2" id="KW-1185">Reference proteome</keyword>
<organism evidence="1 2">
    <name type="scientific">Candidatus Nitrospira nitrificans</name>
    <dbReference type="NCBI Taxonomy" id="1742973"/>
    <lineage>
        <taxon>Bacteria</taxon>
        <taxon>Pseudomonadati</taxon>
        <taxon>Nitrospirota</taxon>
        <taxon>Nitrospiria</taxon>
        <taxon>Nitrospirales</taxon>
        <taxon>Nitrospiraceae</taxon>
        <taxon>Nitrospira</taxon>
    </lineage>
</organism>
<accession>A0A0S4L450</accession>
<gene>
    <name evidence="1" type="ORF">COMA2_10113</name>
</gene>
<protein>
    <submittedName>
        <fullName evidence="1">Uncharacterized protein</fullName>
    </submittedName>
</protein>
<dbReference type="EMBL" id="CZPZ01000001">
    <property type="protein sequence ID" value="CUS31456.1"/>
    <property type="molecule type" value="Genomic_DNA"/>
</dbReference>